<reference evidence="2 3" key="1">
    <citation type="journal article" date="2013" name="Int. J. Syst. Evol. Microbiol.">
        <title>Marinicauda pacifica gen. nov., sp. nov., a prosthecate alphaproteobacterium of the family Hyphomonadaceae isolated from deep seawater.</title>
        <authorList>
            <person name="Zhang X.Y."/>
            <person name="Li G.W."/>
            <person name="Wang C.S."/>
            <person name="Zhang Y.J."/>
            <person name="Xu X.W."/>
            <person name="Li H."/>
            <person name="Liu A."/>
            <person name="Liu C."/>
            <person name="Xie B.B."/>
            <person name="Qin Q.L."/>
            <person name="Xu Z."/>
            <person name="Chen X.L."/>
            <person name="Zhou B.C."/>
            <person name="Zhang Y.Z."/>
        </authorList>
    </citation>
    <scope>NUCLEOTIDE SEQUENCE [LARGE SCALE GENOMIC DNA]</scope>
    <source>
        <strain evidence="2 3">P-1 km-3</strain>
    </source>
</reference>
<dbReference type="AlphaFoldDB" id="A0A4S2H9N7"/>
<organism evidence="2 3">
    <name type="scientific">Marinicauda pacifica</name>
    <dbReference type="NCBI Taxonomy" id="1133559"/>
    <lineage>
        <taxon>Bacteria</taxon>
        <taxon>Pseudomonadati</taxon>
        <taxon>Pseudomonadota</taxon>
        <taxon>Alphaproteobacteria</taxon>
        <taxon>Maricaulales</taxon>
        <taxon>Maricaulaceae</taxon>
        <taxon>Marinicauda</taxon>
    </lineage>
</organism>
<proteinExistence type="predicted"/>
<evidence type="ECO:0000313" key="2">
    <source>
        <dbReference type="EMBL" id="TGY92328.1"/>
    </source>
</evidence>
<evidence type="ECO:0000256" key="1">
    <source>
        <dbReference type="SAM" id="MobiDB-lite"/>
    </source>
</evidence>
<feature type="compositionally biased region" description="Basic and acidic residues" evidence="1">
    <location>
        <begin position="76"/>
        <end position="114"/>
    </location>
</feature>
<protein>
    <submittedName>
        <fullName evidence="2">Uncharacterized protein</fullName>
    </submittedName>
</protein>
<comment type="caution">
    <text evidence="2">The sequence shown here is derived from an EMBL/GenBank/DDBJ whole genome shotgun (WGS) entry which is preliminary data.</text>
</comment>
<accession>A0A4S2H9N7</accession>
<dbReference type="Proteomes" id="UP000305451">
    <property type="component" value="Unassembled WGS sequence"/>
</dbReference>
<name>A0A4S2H9N7_9PROT</name>
<feature type="region of interest" description="Disordered" evidence="1">
    <location>
        <begin position="1"/>
        <end position="114"/>
    </location>
</feature>
<sequence>MSGPTPKPDLDKEKTARQTTGATTRQEQLETSETRGDRPAGNPDVSRSGGDIARGIGTKDELKQQLGVEGQKTRVHASEEQHTPKKDENDDGQRGEYRNPDEKRGQRSAAERGT</sequence>
<keyword evidence="3" id="KW-1185">Reference proteome</keyword>
<dbReference type="EMBL" id="SRXV01000003">
    <property type="protein sequence ID" value="TGY92328.1"/>
    <property type="molecule type" value="Genomic_DNA"/>
</dbReference>
<feature type="compositionally biased region" description="Low complexity" evidence="1">
    <location>
        <begin position="17"/>
        <end position="26"/>
    </location>
</feature>
<dbReference type="RefSeq" id="WP_135945462.1">
    <property type="nucleotide sequence ID" value="NZ_BMEI01000003.1"/>
</dbReference>
<evidence type="ECO:0000313" key="3">
    <source>
        <dbReference type="Proteomes" id="UP000305451"/>
    </source>
</evidence>
<dbReference type="OrthoDB" id="9954838at2"/>
<gene>
    <name evidence="2" type="ORF">E5162_11825</name>
</gene>